<dbReference type="AlphaFoldDB" id="A0A4Q1K9Y7"/>
<comment type="caution">
    <text evidence="5">The sequence shown here is derived from an EMBL/GenBank/DDBJ whole genome shotgun (WGS) entry which is preliminary data.</text>
</comment>
<dbReference type="InterPro" id="IPR011199">
    <property type="entry name" value="Bacillithiol_biosynth_BshC"/>
</dbReference>
<dbReference type="NCBIfam" id="TIGR03998">
    <property type="entry name" value="thiol_BshC"/>
    <property type="match status" value="1"/>
</dbReference>
<organism evidence="5 6">
    <name type="scientific">Flavobacterium stagni</name>
    <dbReference type="NCBI Taxonomy" id="2506421"/>
    <lineage>
        <taxon>Bacteria</taxon>
        <taxon>Pseudomonadati</taxon>
        <taxon>Bacteroidota</taxon>
        <taxon>Flavobacteriia</taxon>
        <taxon>Flavobacteriales</taxon>
        <taxon>Flavobacteriaceae</taxon>
        <taxon>Flavobacterium</taxon>
    </lineage>
</organism>
<feature type="domain" description="Bacillithiol biosynthesis BshC N-terminal Rossmann-like" evidence="3">
    <location>
        <begin position="1"/>
        <end position="372"/>
    </location>
</feature>
<comment type="similarity">
    <text evidence="2">Belongs to the BshC family.</text>
</comment>
<evidence type="ECO:0000259" key="4">
    <source>
        <dbReference type="Pfam" id="PF24850"/>
    </source>
</evidence>
<dbReference type="PIRSF" id="PIRSF012535">
    <property type="entry name" value="UCP012535"/>
    <property type="match status" value="1"/>
</dbReference>
<dbReference type="EC" id="6.-.-.-" evidence="2"/>
<evidence type="ECO:0000256" key="2">
    <source>
        <dbReference type="HAMAP-Rule" id="MF_01867"/>
    </source>
</evidence>
<proteinExistence type="inferred from homology"/>
<accession>A0A4Q1K9Y7</accession>
<dbReference type="RefSeq" id="WP_129460802.1">
    <property type="nucleotide sequence ID" value="NZ_SBKN01000002.1"/>
</dbReference>
<dbReference type="OrthoDB" id="9765151at2"/>
<evidence type="ECO:0000259" key="3">
    <source>
        <dbReference type="Pfam" id="PF10079"/>
    </source>
</evidence>
<protein>
    <recommendedName>
        <fullName evidence="2">Putative cysteine ligase BshC</fullName>
        <ecNumber evidence="2">6.-.-.-</ecNumber>
    </recommendedName>
</protein>
<gene>
    <name evidence="2 5" type="primary">bshC</name>
    <name evidence="5" type="ORF">EQG61_04950</name>
</gene>
<reference evidence="6" key="1">
    <citation type="submission" date="2019-01" db="EMBL/GenBank/DDBJ databases">
        <title>Cytophagaceae bacterium strain CAR-16.</title>
        <authorList>
            <person name="Chen W.-M."/>
        </authorList>
    </citation>
    <scope>NUCLEOTIDE SEQUENCE [LARGE SCALE GENOMIC DNA]</scope>
    <source>
        <strain evidence="6">WWJ-16</strain>
    </source>
</reference>
<evidence type="ECO:0000313" key="6">
    <source>
        <dbReference type="Proteomes" id="UP000289857"/>
    </source>
</evidence>
<keyword evidence="1 2" id="KW-0436">Ligase</keyword>
<evidence type="ECO:0000256" key="1">
    <source>
        <dbReference type="ARBA" id="ARBA00022598"/>
    </source>
</evidence>
<evidence type="ECO:0000313" key="5">
    <source>
        <dbReference type="EMBL" id="RXR23321.1"/>
    </source>
</evidence>
<dbReference type="Pfam" id="PF24850">
    <property type="entry name" value="CC_BshC"/>
    <property type="match status" value="1"/>
</dbReference>
<dbReference type="HAMAP" id="MF_01867">
    <property type="entry name" value="BshC"/>
    <property type="match status" value="1"/>
</dbReference>
<sequence>MDTDCIDYRSLHQFSSLIKDYLDQNPKVQSWYNRYPNLENFKAQLVEKSANYPSEFRSVLVAELKDQFRGFEISEKTKVNLDSLHSSTTFSVTTGHQLNLFTGPVYFIYKIVSVINLCNELKKTYPEHDFVPVYWMATEDHDFEEIQSFRFQNTKITWNTPQTGAVGRFLIDDTFEPTRETFYAQIPSGERGDFLRELFNAAYQKGRTLAEATRHLVHSLFDEHGLVIIDGDAHSLKKAFVPFVLQEIREQVSNLAVQKTIQEFAPYKVQVNPRETNLFYLAEGIRERIVVEKNNVSILNTALQFSLAEFESMIQNNPQCISPNVLLRPLYQEIILPNLAYIGGGGEIAYWLELKTMFSQFKVTFPLLMLRNSVVNVTQKQEQKRQKLAVSYEELFNTQEQLQISSTQRLSSLNFDFESQKQFLKDQFESLYQLALQTDKSFVGAVKAQEQKQIKGLENLQKRMIRAEKRVHSEQLERIIALQNELFPNQGLQERSANFSTFYMEFGPVWMERLLQELNPLESCFSVFIFD</sequence>
<name>A0A4Q1K9Y7_9FLAO</name>
<dbReference type="InterPro" id="IPR055398">
    <property type="entry name" value="Rossmann-like_BshC"/>
</dbReference>
<keyword evidence="6" id="KW-1185">Reference proteome</keyword>
<dbReference type="Proteomes" id="UP000289857">
    <property type="component" value="Unassembled WGS sequence"/>
</dbReference>
<dbReference type="Pfam" id="PF10079">
    <property type="entry name" value="Rossmann-like_BshC"/>
    <property type="match status" value="1"/>
</dbReference>
<feature type="domain" description="Bacillithiol biosynthesis BshC C-terminal coiled-coil" evidence="4">
    <location>
        <begin position="377"/>
        <end position="528"/>
    </location>
</feature>
<dbReference type="GO" id="GO:0016874">
    <property type="term" value="F:ligase activity"/>
    <property type="evidence" value="ECO:0007669"/>
    <property type="project" value="UniProtKB-UniRule"/>
</dbReference>
<dbReference type="EMBL" id="SBKN01000002">
    <property type="protein sequence ID" value="RXR23321.1"/>
    <property type="molecule type" value="Genomic_DNA"/>
</dbReference>
<dbReference type="InterPro" id="IPR055399">
    <property type="entry name" value="CC_BshC"/>
</dbReference>